<dbReference type="EMBL" id="CP159837">
    <property type="protein sequence ID" value="XCM38949.1"/>
    <property type="molecule type" value="Genomic_DNA"/>
</dbReference>
<gene>
    <name evidence="1" type="ORF">ABWT76_001828</name>
</gene>
<organism evidence="1">
    <name type="scientific">Planktothricoides raciborskii GIHE-MW2</name>
    <dbReference type="NCBI Taxonomy" id="2792601"/>
    <lineage>
        <taxon>Bacteria</taxon>
        <taxon>Bacillati</taxon>
        <taxon>Cyanobacteriota</taxon>
        <taxon>Cyanophyceae</taxon>
        <taxon>Oscillatoriophycideae</taxon>
        <taxon>Oscillatoriales</taxon>
        <taxon>Oscillatoriaceae</taxon>
        <taxon>Planktothricoides</taxon>
    </lineage>
</organism>
<protein>
    <submittedName>
        <fullName evidence="1">Uncharacterized protein</fullName>
    </submittedName>
</protein>
<sequence length="64" mass="7233">MGSQKPGFLKKPGFWNLVEETGFLEFLRRNPVSRFLAWTIAGEASADRPPSSAITRDAELIDYF</sequence>
<name>A0AAU8JKE3_9CYAN</name>
<dbReference type="AlphaFoldDB" id="A0AAU8JKE3"/>
<proteinExistence type="predicted"/>
<dbReference type="RefSeq" id="WP_354635988.1">
    <property type="nucleotide sequence ID" value="NZ_CP159837.1"/>
</dbReference>
<accession>A0AAU8JKE3</accession>
<evidence type="ECO:0000313" key="1">
    <source>
        <dbReference type="EMBL" id="XCM38949.1"/>
    </source>
</evidence>
<reference evidence="1" key="1">
    <citation type="submission" date="2024-07" db="EMBL/GenBank/DDBJ databases">
        <authorList>
            <person name="Kim Y.J."/>
            <person name="Jeong J.Y."/>
        </authorList>
    </citation>
    <scope>NUCLEOTIDE SEQUENCE</scope>
    <source>
        <strain evidence="1">GIHE-MW2</strain>
    </source>
</reference>